<name>A0A7J6MH38_PEROL</name>
<gene>
    <name evidence="4" type="ORF">FOL46_000922</name>
    <name evidence="3" type="ORF">FOZ61_000377</name>
</gene>
<evidence type="ECO:0000256" key="2">
    <source>
        <dbReference type="SAM" id="Phobius"/>
    </source>
</evidence>
<organism evidence="4 6">
    <name type="scientific">Perkinsus olseni</name>
    <name type="common">Perkinsus atlanticus</name>
    <dbReference type="NCBI Taxonomy" id="32597"/>
    <lineage>
        <taxon>Eukaryota</taxon>
        <taxon>Sar</taxon>
        <taxon>Alveolata</taxon>
        <taxon>Perkinsozoa</taxon>
        <taxon>Perkinsea</taxon>
        <taxon>Perkinsida</taxon>
        <taxon>Perkinsidae</taxon>
        <taxon>Perkinsus</taxon>
    </lineage>
</organism>
<feature type="compositionally biased region" description="Low complexity" evidence="1">
    <location>
        <begin position="198"/>
        <end position="207"/>
    </location>
</feature>
<feature type="transmembrane region" description="Helical" evidence="2">
    <location>
        <begin position="6"/>
        <end position="24"/>
    </location>
</feature>
<dbReference type="Proteomes" id="UP000572268">
    <property type="component" value="Unassembled WGS sequence"/>
</dbReference>
<dbReference type="OrthoDB" id="425213at2759"/>
<reference evidence="5 6" key="1">
    <citation type="submission" date="2020-04" db="EMBL/GenBank/DDBJ databases">
        <title>Perkinsus olseni comparative genomics.</title>
        <authorList>
            <person name="Bogema D.R."/>
        </authorList>
    </citation>
    <scope>NUCLEOTIDE SEQUENCE [LARGE SCALE GENOMIC DNA]</scope>
    <source>
        <strain evidence="3">ATCC PRA-179</strain>
        <strain evidence="4">ATCC PRA-31</strain>
    </source>
</reference>
<dbReference type="Proteomes" id="UP000570595">
    <property type="component" value="Unassembled WGS sequence"/>
</dbReference>
<feature type="compositionally biased region" description="Low complexity" evidence="1">
    <location>
        <begin position="181"/>
        <end position="191"/>
    </location>
</feature>
<comment type="caution">
    <text evidence="4">The sequence shown here is derived from an EMBL/GenBank/DDBJ whole genome shotgun (WGS) entry which is preliminary data.</text>
</comment>
<sequence>MDIAAYINLIFCILVVFIGSIEIQGCGSKQSSTRGAARTNSTDTTAVAETAVQAYKQTAPAEVKDGGKFKICRAASTDGKYKLAVQRTLKTGETEWKVKLVGEKCGDKTGSNKEIADDLAKDLQGEDVPCKTVWAKFQVTADNPSRLKALCTESSWLGEAAPTSEELEGCGSKEEAEGDESSTASDAALASGAGGGSHSSSSSSSSSRTSVRKKWSRMVPGTPGDTAQSCDASAGVYHLIVKRLKRGGQNNYEVSMMGNKCGTDTVPETPLNGENTAKLQEDNISCTKVWEALGVTTATSTEDTLSDMCAKLKGGQL</sequence>
<evidence type="ECO:0000313" key="4">
    <source>
        <dbReference type="EMBL" id="KAF4670301.1"/>
    </source>
</evidence>
<protein>
    <submittedName>
        <fullName evidence="4">Uncharacterized protein</fullName>
    </submittedName>
</protein>
<keyword evidence="2" id="KW-1133">Transmembrane helix</keyword>
<proteinExistence type="predicted"/>
<dbReference type="EMBL" id="JABANN010000123">
    <property type="protein sequence ID" value="KAF4670301.1"/>
    <property type="molecule type" value="Genomic_DNA"/>
</dbReference>
<feature type="region of interest" description="Disordered" evidence="1">
    <location>
        <begin position="160"/>
        <end position="228"/>
    </location>
</feature>
<evidence type="ECO:0000313" key="6">
    <source>
        <dbReference type="Proteomes" id="UP000572268"/>
    </source>
</evidence>
<keyword evidence="2" id="KW-0812">Transmembrane</keyword>
<dbReference type="AlphaFoldDB" id="A0A7J6MH38"/>
<accession>A0A7J6MH38</accession>
<keyword evidence="2" id="KW-0472">Membrane</keyword>
<evidence type="ECO:0000313" key="3">
    <source>
        <dbReference type="EMBL" id="KAF4664916.1"/>
    </source>
</evidence>
<evidence type="ECO:0000313" key="5">
    <source>
        <dbReference type="Proteomes" id="UP000570595"/>
    </source>
</evidence>
<dbReference type="EMBL" id="JABAHT010000106">
    <property type="protein sequence ID" value="KAF4664916.1"/>
    <property type="molecule type" value="Genomic_DNA"/>
</dbReference>
<evidence type="ECO:0000256" key="1">
    <source>
        <dbReference type="SAM" id="MobiDB-lite"/>
    </source>
</evidence>